<sequence>MLRSIEITTAVVLTDSPFHNLHWSDNLELSLDCFICQRGGRTTTFVLGAERAVCSGDDHTAEHYTAARIVAFDHTQERQRRSLRAVVDYWWAPFHDAKRDQPATALTTTPWVRHHLGYYCPDQQKSGRFDIQTNEIRPVSNSCEHCALPLVESREAPRIRSLT</sequence>
<accession>A0A1C3N281</accession>
<protein>
    <submittedName>
        <fullName evidence="1">Uncharacterized protein</fullName>
    </submittedName>
</protein>
<dbReference type="AlphaFoldDB" id="A0A1C3N281"/>
<dbReference type="STRING" id="307121.GA0070620_2206"/>
<evidence type="ECO:0000313" key="1">
    <source>
        <dbReference type="EMBL" id="SBV26712.1"/>
    </source>
</evidence>
<dbReference type="RefSeq" id="WP_091589763.1">
    <property type="nucleotide sequence ID" value="NZ_JBHRWG010000003.1"/>
</dbReference>
<dbReference type="EMBL" id="LT598496">
    <property type="protein sequence ID" value="SBV26712.1"/>
    <property type="molecule type" value="Genomic_DNA"/>
</dbReference>
<evidence type="ECO:0000313" key="2">
    <source>
        <dbReference type="Proteomes" id="UP000199393"/>
    </source>
</evidence>
<gene>
    <name evidence="1" type="ORF">GA0070620_2206</name>
</gene>
<reference evidence="2" key="1">
    <citation type="submission" date="2016-06" db="EMBL/GenBank/DDBJ databases">
        <authorList>
            <person name="Varghese N."/>
        </authorList>
    </citation>
    <scope>NUCLEOTIDE SEQUENCE [LARGE SCALE GENOMIC DNA]</scope>
    <source>
        <strain evidence="2">DSM 45344</strain>
    </source>
</reference>
<organism evidence="1 2">
    <name type="scientific">Micromonospora krabiensis</name>
    <dbReference type="NCBI Taxonomy" id="307121"/>
    <lineage>
        <taxon>Bacteria</taxon>
        <taxon>Bacillati</taxon>
        <taxon>Actinomycetota</taxon>
        <taxon>Actinomycetes</taxon>
        <taxon>Micromonosporales</taxon>
        <taxon>Micromonosporaceae</taxon>
        <taxon>Micromonospora</taxon>
    </lineage>
</organism>
<dbReference type="Proteomes" id="UP000199393">
    <property type="component" value="Chromosome I"/>
</dbReference>
<keyword evidence="2" id="KW-1185">Reference proteome</keyword>
<name>A0A1C3N281_9ACTN</name>
<dbReference type="OrthoDB" id="4293512at2"/>
<proteinExistence type="predicted"/>